<dbReference type="PANTHER" id="PTHR33463:SF145">
    <property type="entry name" value="NB-ARC DOMAIN-CONTAINING PROTEIN"/>
    <property type="match status" value="1"/>
</dbReference>
<organism evidence="3 4">
    <name type="scientific">Vigna mungo</name>
    <name type="common">Black gram</name>
    <name type="synonym">Phaseolus mungo</name>
    <dbReference type="NCBI Taxonomy" id="3915"/>
    <lineage>
        <taxon>Eukaryota</taxon>
        <taxon>Viridiplantae</taxon>
        <taxon>Streptophyta</taxon>
        <taxon>Embryophyta</taxon>
        <taxon>Tracheophyta</taxon>
        <taxon>Spermatophyta</taxon>
        <taxon>Magnoliopsida</taxon>
        <taxon>eudicotyledons</taxon>
        <taxon>Gunneridae</taxon>
        <taxon>Pentapetalae</taxon>
        <taxon>rosids</taxon>
        <taxon>fabids</taxon>
        <taxon>Fabales</taxon>
        <taxon>Fabaceae</taxon>
        <taxon>Papilionoideae</taxon>
        <taxon>50 kb inversion clade</taxon>
        <taxon>NPAAA clade</taxon>
        <taxon>indigoferoid/millettioid clade</taxon>
        <taxon>Phaseoleae</taxon>
        <taxon>Vigna</taxon>
    </lineage>
</organism>
<dbReference type="SUPFAM" id="SSF52047">
    <property type="entry name" value="RNI-like"/>
    <property type="match status" value="1"/>
</dbReference>
<keyword evidence="4" id="KW-1185">Reference proteome</keyword>
<accession>A0AAQ3S508</accession>
<feature type="domain" description="Disease resistance protein At4g27190-like leucine-rich repeats" evidence="2">
    <location>
        <begin position="284"/>
        <end position="424"/>
    </location>
</feature>
<dbReference type="InterPro" id="IPR032675">
    <property type="entry name" value="LRR_dom_sf"/>
</dbReference>
<proteinExistence type="predicted"/>
<dbReference type="Gene3D" id="3.80.10.10">
    <property type="entry name" value="Ribonuclease Inhibitor"/>
    <property type="match status" value="2"/>
</dbReference>
<protein>
    <recommendedName>
        <fullName evidence="2">Disease resistance protein At4g27190-like leucine-rich repeats domain-containing protein</fullName>
    </recommendedName>
</protein>
<dbReference type="InterPro" id="IPR057135">
    <property type="entry name" value="At4g27190-like_LRR"/>
</dbReference>
<dbReference type="InterPro" id="IPR050905">
    <property type="entry name" value="Plant_NBS-LRR"/>
</dbReference>
<keyword evidence="1" id="KW-0611">Plant defense</keyword>
<evidence type="ECO:0000259" key="2">
    <source>
        <dbReference type="Pfam" id="PF23247"/>
    </source>
</evidence>
<evidence type="ECO:0000313" key="3">
    <source>
        <dbReference type="EMBL" id="WVZ16593.1"/>
    </source>
</evidence>
<dbReference type="Proteomes" id="UP001374535">
    <property type="component" value="Chromosome 3"/>
</dbReference>
<evidence type="ECO:0000313" key="4">
    <source>
        <dbReference type="Proteomes" id="UP001374535"/>
    </source>
</evidence>
<dbReference type="PANTHER" id="PTHR33463">
    <property type="entry name" value="NB-ARC DOMAIN-CONTAINING PROTEIN-RELATED"/>
    <property type="match status" value="1"/>
</dbReference>
<reference evidence="3 4" key="1">
    <citation type="journal article" date="2023" name="Life. Sci Alliance">
        <title>Evolutionary insights into 3D genome organization and epigenetic landscape of Vigna mungo.</title>
        <authorList>
            <person name="Junaid A."/>
            <person name="Singh B."/>
            <person name="Bhatia S."/>
        </authorList>
    </citation>
    <scope>NUCLEOTIDE SEQUENCE [LARGE SCALE GENOMIC DNA]</scope>
    <source>
        <strain evidence="3">Urdbean</strain>
    </source>
</reference>
<sequence>MEIDLKEAQKLLPKYQMQCLKELIILGSVKSTDLLYPFMYRMPNLEKLKLTFSRFAEESLTSSNIEPQELGTVLKLKQLFVCFSDIKDIGFERYQVLQRLELLRLKGCHKLNTLAPSSVMLTYLTCLKLKNCNGLRNLMASSTAKSMVQLKTMKVIDCAEVEQIIRMEESEEGKVMKIVFSKLISIELVGLKNLASFCSHKECEFEFSSLEMFIVRECPKMEKFSEKRSIAPKLKNIFGVKGNEKSKWQWEGHLNATIQKIFNDKVSFAYTEYMWLDKTDDFIIKQLRDDTHWGQQNKFGYLKRLSVWECDTLKHIIPSHLLSCFHNLEKLYVISCSNAEVIFNMNDENKVMTKPSGIFRLKILHLDYLPQLEHVWDKDPKGIIGLQLLKEIRVEECERLKSLFPASVAKDLTRLEVLQVTKCEELEEIFRKDEKDEEGEGTTHESLFPRLTTFTLEELPRLKYSNDCSKQQVILTPLPSLILTLLPL</sequence>
<dbReference type="AlphaFoldDB" id="A0AAQ3S508"/>
<dbReference type="EMBL" id="CP144698">
    <property type="protein sequence ID" value="WVZ16593.1"/>
    <property type="molecule type" value="Genomic_DNA"/>
</dbReference>
<feature type="domain" description="Disease resistance protein At4g27190-like leucine-rich repeats" evidence="2">
    <location>
        <begin position="122"/>
        <end position="223"/>
    </location>
</feature>
<gene>
    <name evidence="3" type="ORF">V8G54_009575</name>
</gene>
<dbReference type="Pfam" id="PF23247">
    <property type="entry name" value="LRR_RPS2"/>
    <property type="match status" value="2"/>
</dbReference>
<name>A0AAQ3S508_VIGMU</name>
<evidence type="ECO:0000256" key="1">
    <source>
        <dbReference type="ARBA" id="ARBA00022821"/>
    </source>
</evidence>